<dbReference type="EMBL" id="JAUGZK010000003">
    <property type="protein sequence ID" value="MEE2023597.1"/>
    <property type="molecule type" value="Genomic_DNA"/>
</dbReference>
<accession>A0ABU7JD27</accession>
<dbReference type="Proteomes" id="UP001339167">
    <property type="component" value="Unassembled WGS sequence"/>
</dbReference>
<keyword evidence="2" id="KW-1185">Reference proteome</keyword>
<evidence type="ECO:0000313" key="1">
    <source>
        <dbReference type="EMBL" id="MEE2023597.1"/>
    </source>
</evidence>
<dbReference type="RefSeq" id="WP_330086951.1">
    <property type="nucleotide sequence ID" value="NZ_JAUGZK010000003.1"/>
</dbReference>
<sequence>MSKVKAYALSTGDRNSCILVPAGDQIPPGYTLKEPPQPMDGYQVQWNESLAIGQGDWEQVEIPATTE</sequence>
<proteinExistence type="predicted"/>
<protein>
    <submittedName>
        <fullName evidence="1">Uncharacterized protein</fullName>
    </submittedName>
</protein>
<name>A0ABU7JD27_9GAMM</name>
<comment type="caution">
    <text evidence="1">The sequence shown here is derived from an EMBL/GenBank/DDBJ whole genome shotgun (WGS) entry which is preliminary data.</text>
</comment>
<evidence type="ECO:0000313" key="2">
    <source>
        <dbReference type="Proteomes" id="UP001339167"/>
    </source>
</evidence>
<gene>
    <name evidence="1" type="ORF">QWF21_05005</name>
</gene>
<organism evidence="1 2">
    <name type="scientific">Alkalimonas mucilaginosa</name>
    <dbReference type="NCBI Taxonomy" id="3057676"/>
    <lineage>
        <taxon>Bacteria</taxon>
        <taxon>Pseudomonadati</taxon>
        <taxon>Pseudomonadota</taxon>
        <taxon>Gammaproteobacteria</taxon>
        <taxon>Alkalimonas</taxon>
    </lineage>
</organism>
<reference evidence="1 2" key="1">
    <citation type="submission" date="2023-06" db="EMBL/GenBank/DDBJ databases">
        <title>Alkalimonas sp., MEB004 an alkaliphilic bacterium isolated from Lonar Lake, India.</title>
        <authorList>
            <person name="Joshi A."/>
            <person name="Thite S."/>
        </authorList>
    </citation>
    <scope>NUCLEOTIDE SEQUENCE [LARGE SCALE GENOMIC DNA]</scope>
    <source>
        <strain evidence="1 2">MEB004</strain>
    </source>
</reference>